<name>M1E0E2_SOLTU</name>
<dbReference type="EnsemblPlants" id="PGSC0003DMT400097328">
    <property type="protein sequence ID" value="PGSC0003DMT400097328"/>
    <property type="gene ID" value="PGSC0003DMG400046899"/>
</dbReference>
<reference evidence="3" key="2">
    <citation type="submission" date="2015-06" db="UniProtKB">
        <authorList>
            <consortium name="EnsemblPlants"/>
        </authorList>
    </citation>
    <scope>IDENTIFICATION</scope>
    <source>
        <strain evidence="3">DM1-3 516 R44</strain>
    </source>
</reference>
<evidence type="ECO:0000259" key="2">
    <source>
        <dbReference type="Pfam" id="PF20167"/>
    </source>
</evidence>
<protein>
    <recommendedName>
        <fullName evidence="2">Putative plant transposon protein domain-containing protein</fullName>
    </recommendedName>
</protein>
<dbReference type="PANTHER" id="PTHR33180">
    <property type="entry name" value="PHOTOSYSTEM II CP43 REACTION CENTER PROTEIN"/>
    <property type="match status" value="1"/>
</dbReference>
<organism evidence="3 4">
    <name type="scientific">Solanum tuberosum</name>
    <name type="common">Potato</name>
    <dbReference type="NCBI Taxonomy" id="4113"/>
    <lineage>
        <taxon>Eukaryota</taxon>
        <taxon>Viridiplantae</taxon>
        <taxon>Streptophyta</taxon>
        <taxon>Embryophyta</taxon>
        <taxon>Tracheophyta</taxon>
        <taxon>Spermatophyta</taxon>
        <taxon>Magnoliopsida</taxon>
        <taxon>eudicotyledons</taxon>
        <taxon>Gunneridae</taxon>
        <taxon>Pentapetalae</taxon>
        <taxon>asterids</taxon>
        <taxon>lamiids</taxon>
        <taxon>Solanales</taxon>
        <taxon>Solanaceae</taxon>
        <taxon>Solanoideae</taxon>
        <taxon>Solaneae</taxon>
        <taxon>Solanum</taxon>
    </lineage>
</organism>
<feature type="compositionally biased region" description="Basic and acidic residues" evidence="1">
    <location>
        <begin position="280"/>
        <end position="290"/>
    </location>
</feature>
<dbReference type="PANTHER" id="PTHR33180:SF31">
    <property type="entry name" value="POLYPROTEIN PROTEIN"/>
    <property type="match status" value="1"/>
</dbReference>
<feature type="region of interest" description="Disordered" evidence="1">
    <location>
        <begin position="208"/>
        <end position="227"/>
    </location>
</feature>
<dbReference type="GO" id="GO:0009579">
    <property type="term" value="C:thylakoid"/>
    <property type="evidence" value="ECO:0000318"/>
    <property type="project" value="GO_Central"/>
</dbReference>
<dbReference type="GO" id="GO:0009523">
    <property type="term" value="C:photosystem II"/>
    <property type="evidence" value="ECO:0000318"/>
    <property type="project" value="GO_Central"/>
</dbReference>
<reference evidence="4" key="1">
    <citation type="journal article" date="2011" name="Nature">
        <title>Genome sequence and analysis of the tuber crop potato.</title>
        <authorList>
            <consortium name="The Potato Genome Sequencing Consortium"/>
        </authorList>
    </citation>
    <scope>NUCLEOTIDE SEQUENCE [LARGE SCALE GENOMIC DNA]</scope>
    <source>
        <strain evidence="4">cv. DM1-3 516 R44</strain>
    </source>
</reference>
<feature type="compositionally biased region" description="Basic and acidic residues" evidence="1">
    <location>
        <begin position="244"/>
        <end position="255"/>
    </location>
</feature>
<evidence type="ECO:0000313" key="3">
    <source>
        <dbReference type="EnsemblPlants" id="PGSC0003DMT400097328"/>
    </source>
</evidence>
<dbReference type="AlphaFoldDB" id="M1E0E2"/>
<sequence length="290" mass="32593">MASDPTLSFEDWYLKFWWKHGHLGTKRNKNAKKNKEDEACISPSTLGDSPKGRTLPFVPGLPIIPSLYDLKGWLAPMISDITPRWLGAGAPIEKRDMNIASQYSFGFISSTIMPSQNESIMRHPKAACLGSVMVRRRIDLELLVSQDMAMRAKQTQTSLPFPVLITELCQRAGVPRDPANDIEVTPSSYTDIRHIEAEFTLEEVDKRRAAQTNTSQRSMLTRCQQRHPHLLRLRSLQAQKGTTRNKEAKKNEEAKACVSPSTLGDSPNGRTPPFVPVREALNEKDKKGNE</sequence>
<accession>M1E0E2</accession>
<dbReference type="InParanoid" id="M1E0E2"/>
<feature type="region of interest" description="Disordered" evidence="1">
    <location>
        <begin position="238"/>
        <end position="290"/>
    </location>
</feature>
<evidence type="ECO:0000256" key="1">
    <source>
        <dbReference type="SAM" id="MobiDB-lite"/>
    </source>
</evidence>
<dbReference type="InterPro" id="IPR046796">
    <property type="entry name" value="Transposase_32_dom"/>
</dbReference>
<feature type="compositionally biased region" description="Polar residues" evidence="1">
    <location>
        <begin position="210"/>
        <end position="223"/>
    </location>
</feature>
<feature type="domain" description="Putative plant transposon protein" evidence="2">
    <location>
        <begin position="74"/>
        <end position="175"/>
    </location>
</feature>
<evidence type="ECO:0000313" key="4">
    <source>
        <dbReference type="Proteomes" id="UP000011115"/>
    </source>
</evidence>
<keyword evidence="4" id="KW-1185">Reference proteome</keyword>
<dbReference type="HOGENOM" id="CLU_961092_0_0_1"/>
<dbReference type="Proteomes" id="UP000011115">
    <property type="component" value="Unassembled WGS sequence"/>
</dbReference>
<feature type="compositionally biased region" description="Polar residues" evidence="1">
    <location>
        <begin position="259"/>
        <end position="269"/>
    </location>
</feature>
<proteinExistence type="predicted"/>
<dbReference type="PaxDb" id="4113-PGSC0003DMT400097328"/>
<feature type="region of interest" description="Disordered" evidence="1">
    <location>
        <begin position="27"/>
        <end position="47"/>
    </location>
</feature>
<dbReference type="Gramene" id="PGSC0003DMT400097328">
    <property type="protein sequence ID" value="PGSC0003DMT400097328"/>
    <property type="gene ID" value="PGSC0003DMG400046899"/>
</dbReference>
<dbReference type="Pfam" id="PF20167">
    <property type="entry name" value="Transposase_32"/>
    <property type="match status" value="1"/>
</dbReference>